<organism evidence="1 2">
    <name type="scientific">Nostocoides australiense Ben110</name>
    <dbReference type="NCBI Taxonomy" id="1193182"/>
    <lineage>
        <taxon>Bacteria</taxon>
        <taxon>Bacillati</taxon>
        <taxon>Actinomycetota</taxon>
        <taxon>Actinomycetes</taxon>
        <taxon>Micrococcales</taxon>
        <taxon>Intrasporangiaceae</taxon>
        <taxon>Nostocoides</taxon>
    </lineage>
</organism>
<dbReference type="AlphaFoldDB" id="W6JV29"/>
<dbReference type="Gene3D" id="3.40.50.1240">
    <property type="entry name" value="Phosphoglycerate mutase-like"/>
    <property type="match status" value="1"/>
</dbReference>
<protein>
    <recommendedName>
        <fullName evidence="3">Phosphoglycerate mutase</fullName>
    </recommendedName>
</protein>
<dbReference type="Pfam" id="PF00300">
    <property type="entry name" value="His_Phos_1"/>
    <property type="match status" value="1"/>
</dbReference>
<dbReference type="SUPFAM" id="SSF53254">
    <property type="entry name" value="Phosphoglycerate mutase-like"/>
    <property type="match status" value="1"/>
</dbReference>
<gene>
    <name evidence="1" type="ORF">BN11_1670006</name>
</gene>
<dbReference type="CDD" id="cd07067">
    <property type="entry name" value="HP_PGM_like"/>
    <property type="match status" value="1"/>
</dbReference>
<dbReference type="InterPro" id="IPR029033">
    <property type="entry name" value="His_PPase_superfam"/>
</dbReference>
<evidence type="ECO:0008006" key="3">
    <source>
        <dbReference type="Google" id="ProtNLM"/>
    </source>
</evidence>
<keyword evidence="2" id="KW-1185">Reference proteome</keyword>
<dbReference type="RefSeq" id="WP_048697778.1">
    <property type="nucleotide sequence ID" value="NZ_HG764815.1"/>
</dbReference>
<accession>W6JV29</accession>
<dbReference type="STRING" id="1193182.BN11_1670006"/>
<sequence length="195" mass="21110">MSPRLLRFLTHPQVRVDPATPVPQWDLSDVGRARAAALAGSPFLAATTSIWSSTEVKALRTAELIAGGIPHLVREDLGENDRSATGFVPPEEFEALADAFFAHPDESVRGWANAADEQRRIVAAVDAVLTDERSGDGDIVVVAHGGVGTLLLCHLLGRPITRELDQPGQGHYFTVDRDTRAVQHGWHPLEELSAE</sequence>
<name>W6JV29_9MICO</name>
<dbReference type="EMBL" id="CAJA01000076">
    <property type="protein sequence ID" value="CCH72436.1"/>
    <property type="molecule type" value="Genomic_DNA"/>
</dbReference>
<evidence type="ECO:0000313" key="2">
    <source>
        <dbReference type="Proteomes" id="UP000035763"/>
    </source>
</evidence>
<comment type="caution">
    <text evidence="1">The sequence shown here is derived from an EMBL/GenBank/DDBJ whole genome shotgun (WGS) entry which is preliminary data.</text>
</comment>
<dbReference type="OrthoDB" id="34197at2"/>
<reference evidence="1 2" key="1">
    <citation type="journal article" date="2013" name="ISME J.">
        <title>A metabolic model for members of the genus Tetrasphaera involved in enhanced biological phosphorus removal.</title>
        <authorList>
            <person name="Kristiansen R."/>
            <person name="Nguyen H.T.T."/>
            <person name="Saunders A.M."/>
            <person name="Nielsen J.L."/>
            <person name="Wimmer R."/>
            <person name="Le V.Q."/>
            <person name="McIlroy S.J."/>
            <person name="Petrovski S."/>
            <person name="Seviour R.J."/>
            <person name="Calteau A."/>
            <person name="Nielsen K.L."/>
            <person name="Nielsen P.H."/>
        </authorList>
    </citation>
    <scope>NUCLEOTIDE SEQUENCE [LARGE SCALE GENOMIC DNA]</scope>
    <source>
        <strain evidence="1 2">Ben110</strain>
    </source>
</reference>
<evidence type="ECO:0000313" key="1">
    <source>
        <dbReference type="EMBL" id="CCH72436.1"/>
    </source>
</evidence>
<dbReference type="Proteomes" id="UP000035763">
    <property type="component" value="Unassembled WGS sequence"/>
</dbReference>
<dbReference type="InterPro" id="IPR013078">
    <property type="entry name" value="His_Pase_superF_clade-1"/>
</dbReference>
<proteinExistence type="predicted"/>